<dbReference type="EMBL" id="SRMA01025232">
    <property type="protein sequence ID" value="TRY97365.1"/>
    <property type="molecule type" value="Genomic_DNA"/>
</dbReference>
<keyword evidence="3" id="KW-1185">Reference proteome</keyword>
<organism evidence="2 3">
    <name type="scientific">Danionella cerebrum</name>
    <dbReference type="NCBI Taxonomy" id="2873325"/>
    <lineage>
        <taxon>Eukaryota</taxon>
        <taxon>Metazoa</taxon>
        <taxon>Chordata</taxon>
        <taxon>Craniata</taxon>
        <taxon>Vertebrata</taxon>
        <taxon>Euteleostomi</taxon>
        <taxon>Actinopterygii</taxon>
        <taxon>Neopterygii</taxon>
        <taxon>Teleostei</taxon>
        <taxon>Ostariophysi</taxon>
        <taxon>Cypriniformes</taxon>
        <taxon>Danionidae</taxon>
        <taxon>Danioninae</taxon>
        <taxon>Danionella</taxon>
    </lineage>
</organism>
<feature type="domain" description="Programmed cell death protein 2 C-terminal" evidence="1">
    <location>
        <begin position="260"/>
        <end position="365"/>
    </location>
</feature>
<dbReference type="GO" id="GO:0005737">
    <property type="term" value="C:cytoplasm"/>
    <property type="evidence" value="ECO:0007669"/>
    <property type="project" value="InterPro"/>
</dbReference>
<dbReference type="InterPro" id="IPR052815">
    <property type="entry name" value="PDCD2-like_regulator"/>
</dbReference>
<gene>
    <name evidence="2" type="ORF">DNTS_033007</name>
</gene>
<evidence type="ECO:0000259" key="1">
    <source>
        <dbReference type="Pfam" id="PF04194"/>
    </source>
</evidence>
<dbReference type="GO" id="GO:0006915">
    <property type="term" value="P:apoptotic process"/>
    <property type="evidence" value="ECO:0007669"/>
    <property type="project" value="TreeGrafter"/>
</dbReference>
<dbReference type="STRING" id="623744.A0A553R5C0"/>
<dbReference type="OrthoDB" id="366284at2759"/>
<evidence type="ECO:0000313" key="3">
    <source>
        <dbReference type="Proteomes" id="UP000316079"/>
    </source>
</evidence>
<protein>
    <recommendedName>
        <fullName evidence="1">Programmed cell death protein 2 C-terminal domain-containing protein</fullName>
    </recommendedName>
</protein>
<sequence length="374" mass="41823">MSFVSTCSEKHVDRCSIIMATSTHQTVLVGVCDGAVDKKKHTSYCTNKIGDTPDPLPVINLQNPSCALCQKALSHVVQIYCPLAASLYHRTINVFACTSQQCNGKPESWFVLRSQCLDDEVKRSESKKGGESTVTKTDWCDDADDWGIEDEEQEKECGEQLSHVCSGEANDISSKLQELCIVGGGDHQRGSQPTDVPAFKPYYISVMDETDLDGFYDMDHENELLREYEEREGVSVEEIQRLESGEAQEEYEKASAKHGDDVFLNFMKKISLCPDQVLRYSWSGTPLFIMELPTNSSLEVPCCRHCGSPRVFEFQLMPALVSLLHSAKTNSDISLEFGTALVYTCRKSCWKSGSVVPSEEFVFVQPDPDQKLFK</sequence>
<dbReference type="Pfam" id="PF04194">
    <property type="entry name" value="PDCD2_C"/>
    <property type="match status" value="1"/>
</dbReference>
<name>A0A553R5C0_9TELE</name>
<dbReference type="AlphaFoldDB" id="A0A553R5C0"/>
<dbReference type="PANTHER" id="PTHR46421:SF1">
    <property type="entry name" value="PROGRAMMED CELL DEATH PROTEIN 2-LIKE"/>
    <property type="match status" value="1"/>
</dbReference>
<evidence type="ECO:0000313" key="2">
    <source>
        <dbReference type="EMBL" id="TRY97365.1"/>
    </source>
</evidence>
<dbReference type="InterPro" id="IPR007320">
    <property type="entry name" value="PDCD2_C"/>
</dbReference>
<dbReference type="Proteomes" id="UP000316079">
    <property type="component" value="Unassembled WGS sequence"/>
</dbReference>
<dbReference type="PANTHER" id="PTHR46421">
    <property type="entry name" value="PROGRAMMED CELL DEATH PROTEIN 2-LIKE"/>
    <property type="match status" value="1"/>
</dbReference>
<proteinExistence type="predicted"/>
<reference evidence="2 3" key="1">
    <citation type="journal article" date="2019" name="Sci. Data">
        <title>Hybrid genome assembly and annotation of Danionella translucida.</title>
        <authorList>
            <person name="Kadobianskyi M."/>
            <person name="Schulze L."/>
            <person name="Schuelke M."/>
            <person name="Judkewitz B."/>
        </authorList>
    </citation>
    <scope>NUCLEOTIDE SEQUENCE [LARGE SCALE GENOMIC DNA]</scope>
    <source>
        <strain evidence="2 3">Bolton</strain>
    </source>
</reference>
<comment type="caution">
    <text evidence="2">The sequence shown here is derived from an EMBL/GenBank/DDBJ whole genome shotgun (WGS) entry which is preliminary data.</text>
</comment>
<accession>A0A553R5C0</accession>